<evidence type="ECO:0000256" key="2">
    <source>
        <dbReference type="ARBA" id="ARBA00014286"/>
    </source>
</evidence>
<name>G8YNS6_PICSO</name>
<dbReference type="OrthoDB" id="4153866at2759"/>
<dbReference type="SUPFAM" id="SSF51695">
    <property type="entry name" value="PLC-like phosphodiesterases"/>
    <property type="match status" value="1"/>
</dbReference>
<dbReference type="InterPro" id="IPR051236">
    <property type="entry name" value="HAT_RTT109-like"/>
</dbReference>
<dbReference type="InParanoid" id="G8YNS6"/>
<evidence type="ECO:0000313" key="4">
    <source>
        <dbReference type="Proteomes" id="UP000005222"/>
    </source>
</evidence>
<dbReference type="PANTHER" id="PTHR31571:SF1">
    <property type="entry name" value="ALTERED INHERITANCE OF MITOCHONDRIA PROTEIN 6"/>
    <property type="match status" value="1"/>
</dbReference>
<dbReference type="eggNOG" id="ENOG502QVA8">
    <property type="taxonomic scope" value="Eukaryota"/>
</dbReference>
<dbReference type="GO" id="GO:0006629">
    <property type="term" value="P:lipid metabolic process"/>
    <property type="evidence" value="ECO:0007669"/>
    <property type="project" value="InterPro"/>
</dbReference>
<keyword evidence="4" id="KW-1185">Reference proteome</keyword>
<dbReference type="STRING" id="559304.G8YNS6"/>
<proteinExistence type="inferred from homology"/>
<dbReference type="Proteomes" id="UP000005222">
    <property type="component" value="Chromosome E"/>
</dbReference>
<protein>
    <recommendedName>
        <fullName evidence="2">Altered inheritance of mitochondria protein 6</fullName>
    </recommendedName>
</protein>
<organism evidence="3 4">
    <name type="scientific">Pichia sorbitophila (strain ATCC MYA-4447 / BCRC 22081 / CBS 7064 / NBRC 10061 / NRRL Y-12695)</name>
    <name type="common">Hybrid yeast</name>
    <dbReference type="NCBI Taxonomy" id="559304"/>
    <lineage>
        <taxon>Eukaryota</taxon>
        <taxon>Fungi</taxon>
        <taxon>Dikarya</taxon>
        <taxon>Ascomycota</taxon>
        <taxon>Saccharomycotina</taxon>
        <taxon>Pichiomycetes</taxon>
        <taxon>Debaryomycetaceae</taxon>
        <taxon>Millerozyma</taxon>
    </lineage>
</organism>
<reference evidence="3 4" key="1">
    <citation type="journal article" date="2012" name="G3 (Bethesda)">
        <title>Pichia sorbitophila, an interspecies yeast hybrid reveals early steps of genome resolution following polyploidization.</title>
        <authorList>
            <person name="Leh Louis V."/>
            <person name="Despons L."/>
            <person name="Friedrich A."/>
            <person name="Martin T."/>
            <person name="Durrens P."/>
            <person name="Casaregola S."/>
            <person name="Neuveglise C."/>
            <person name="Fairhead C."/>
            <person name="Marck C."/>
            <person name="Cruz J.A."/>
            <person name="Straub M.L."/>
            <person name="Kugler V."/>
            <person name="Sacerdot C."/>
            <person name="Uzunov Z."/>
            <person name="Thierry A."/>
            <person name="Weiss S."/>
            <person name="Bleykasten C."/>
            <person name="De Montigny J."/>
            <person name="Jacques N."/>
            <person name="Jung P."/>
            <person name="Lemaire M."/>
            <person name="Mallet S."/>
            <person name="Morel G."/>
            <person name="Richard G.F."/>
            <person name="Sarkar A."/>
            <person name="Savel G."/>
            <person name="Schacherer J."/>
            <person name="Seret M.L."/>
            <person name="Talla E."/>
            <person name="Samson G."/>
            <person name="Jubin C."/>
            <person name="Poulain J."/>
            <person name="Vacherie B."/>
            <person name="Barbe V."/>
            <person name="Pelletier E."/>
            <person name="Sherman D.J."/>
            <person name="Westhof E."/>
            <person name="Weissenbach J."/>
            <person name="Baret P.V."/>
            <person name="Wincker P."/>
            <person name="Gaillardin C."/>
            <person name="Dujon B."/>
            <person name="Souciet J.L."/>
        </authorList>
    </citation>
    <scope>NUCLEOTIDE SEQUENCE [LARGE SCALE GENOMIC DNA]</scope>
    <source>
        <strain evidence="4">ATCC MYA-4447 / BCRC 22081 / CBS 7064 / NBRC 10061 / NRRL Y-12695</strain>
    </source>
</reference>
<comment type="similarity">
    <text evidence="1">Belongs to the AIM6 family.</text>
</comment>
<accession>G8YNS6</accession>
<dbReference type="FunCoup" id="G8YNS6">
    <property type="interactions" value="17"/>
</dbReference>
<evidence type="ECO:0000256" key="1">
    <source>
        <dbReference type="ARBA" id="ARBA00008858"/>
    </source>
</evidence>
<dbReference type="PANTHER" id="PTHR31571">
    <property type="entry name" value="ALTERED INHERITANCE OF MITOCHONDRIA PROTEIN 6"/>
    <property type="match status" value="1"/>
</dbReference>
<dbReference type="InterPro" id="IPR017946">
    <property type="entry name" value="PLC-like_Pdiesterase_TIM-brl"/>
</dbReference>
<dbReference type="HOGENOM" id="CLU_031561_1_0_1"/>
<dbReference type="AlphaFoldDB" id="G8YNS6"/>
<evidence type="ECO:0000313" key="3">
    <source>
        <dbReference type="EMBL" id="CCE79594.1"/>
    </source>
</evidence>
<dbReference type="EMBL" id="FO082055">
    <property type="protein sequence ID" value="CCE79594.1"/>
    <property type="molecule type" value="Genomic_DNA"/>
</dbReference>
<dbReference type="GO" id="GO:0008081">
    <property type="term" value="F:phosphoric diester hydrolase activity"/>
    <property type="evidence" value="ECO:0007669"/>
    <property type="project" value="InterPro"/>
</dbReference>
<sequence>MLSIFRPLVSGSYNNPYVGVADKVPGDIRTSEALTRDVTVKPLHSHNDYWRKEPLFDALRAGCQSVEADVWYFEKEYKVERTETRSTRGQGPGGKHPDFKFSSGEVYVGHNQIYLKPQDTLNNLYLDPLFDLLSYANPTYVQGDGKVENSWHKSKNSVFYNSPETPLYFWLDIKTDPRATYNALKPHLKRFKDAGYLAYFDRASNKYVPGPMIVTLSGNIPLDVIENEEQSYVFVDAPLLHFHPESNQKDLEKYKRLSVVASGSLREILGDEYEISTRRGLYEYQPTVKSYLDAAHSYGLKTRIWEGVNWPLKVRRDHLDSLWRIGCDLLNVDDLYAASHTDL</sequence>
<dbReference type="OMA" id="VRYWGLP"/>
<gene>
    <name evidence="3" type="primary">Piso0_001671</name>
    <name evidence="3" type="ORF">GNLVRS01_PISO0E10146g</name>
</gene>